<dbReference type="AlphaFoldDB" id="A0AAD8YJN8"/>
<dbReference type="EMBL" id="JATAAI010000004">
    <property type="protein sequence ID" value="KAK1746386.1"/>
    <property type="molecule type" value="Genomic_DNA"/>
</dbReference>
<evidence type="ECO:0000313" key="3">
    <source>
        <dbReference type="EMBL" id="KAK1746386.1"/>
    </source>
</evidence>
<name>A0AAD8YJN8_9STRA</name>
<comment type="caution">
    <text evidence="3">The sequence shown here is derived from an EMBL/GenBank/DDBJ whole genome shotgun (WGS) entry which is preliminary data.</text>
</comment>
<feature type="compositionally biased region" description="Basic residues" evidence="1">
    <location>
        <begin position="213"/>
        <end position="222"/>
    </location>
</feature>
<proteinExistence type="predicted"/>
<feature type="region of interest" description="Disordered" evidence="1">
    <location>
        <begin position="61"/>
        <end position="112"/>
    </location>
</feature>
<feature type="domain" description="Brf1 TBP-binding" evidence="2">
    <location>
        <begin position="154"/>
        <end position="258"/>
    </location>
</feature>
<accession>A0AAD8YJN8</accession>
<evidence type="ECO:0000259" key="2">
    <source>
        <dbReference type="Pfam" id="PF07741"/>
    </source>
</evidence>
<feature type="compositionally biased region" description="Basic and acidic residues" evidence="1">
    <location>
        <begin position="183"/>
        <end position="212"/>
    </location>
</feature>
<dbReference type="Proteomes" id="UP001224775">
    <property type="component" value="Unassembled WGS sequence"/>
</dbReference>
<evidence type="ECO:0000256" key="1">
    <source>
        <dbReference type="SAM" id="MobiDB-lite"/>
    </source>
</evidence>
<gene>
    <name evidence="3" type="ORF">QTG54_002993</name>
</gene>
<dbReference type="InterPro" id="IPR011665">
    <property type="entry name" value="BRF1_TBP-bd_dom"/>
</dbReference>
<feature type="compositionally biased region" description="Basic and acidic residues" evidence="1">
    <location>
        <begin position="64"/>
        <end position="79"/>
    </location>
</feature>
<dbReference type="Pfam" id="PF07741">
    <property type="entry name" value="BRF1"/>
    <property type="match status" value="1"/>
</dbReference>
<feature type="compositionally biased region" description="Basic and acidic residues" evidence="1">
    <location>
        <begin position="90"/>
        <end position="111"/>
    </location>
</feature>
<feature type="region of interest" description="Disordered" evidence="1">
    <location>
        <begin position="1"/>
        <end position="31"/>
    </location>
</feature>
<reference evidence="3" key="1">
    <citation type="submission" date="2023-06" db="EMBL/GenBank/DDBJ databases">
        <title>Survivors Of The Sea: Transcriptome response of Skeletonema marinoi to long-term dormancy.</title>
        <authorList>
            <person name="Pinder M.I.M."/>
            <person name="Kourtchenko O."/>
            <person name="Robertson E.K."/>
            <person name="Larsson T."/>
            <person name="Maumus F."/>
            <person name="Osuna-Cruz C.M."/>
            <person name="Vancaester E."/>
            <person name="Stenow R."/>
            <person name="Vandepoele K."/>
            <person name="Ploug H."/>
            <person name="Bruchert V."/>
            <person name="Godhe A."/>
            <person name="Topel M."/>
        </authorList>
    </citation>
    <scope>NUCLEOTIDE SEQUENCE</scope>
    <source>
        <strain evidence="3">R05AC</strain>
    </source>
</reference>
<evidence type="ECO:0000313" key="4">
    <source>
        <dbReference type="Proteomes" id="UP001224775"/>
    </source>
</evidence>
<protein>
    <recommendedName>
        <fullName evidence="2">Brf1 TBP-binding domain-containing protein</fullName>
    </recommendedName>
</protein>
<keyword evidence="4" id="KW-1185">Reference proteome</keyword>
<organism evidence="3 4">
    <name type="scientific">Skeletonema marinoi</name>
    <dbReference type="NCBI Taxonomy" id="267567"/>
    <lineage>
        <taxon>Eukaryota</taxon>
        <taxon>Sar</taxon>
        <taxon>Stramenopiles</taxon>
        <taxon>Ochrophyta</taxon>
        <taxon>Bacillariophyta</taxon>
        <taxon>Coscinodiscophyceae</taxon>
        <taxon>Thalassiosirophycidae</taxon>
        <taxon>Thalassiosirales</taxon>
        <taxon>Skeletonemataceae</taxon>
        <taxon>Skeletonema</taxon>
        <taxon>Skeletonema marinoi-dohrnii complex</taxon>
    </lineage>
</organism>
<sequence>MNRVKEFESTPSAGLTLDEFHKNDIEGEVDPPDLLRIGLGRPEQKLLQITMLSYLQAGIGQPTNERDVSEVETELKDTLEESDNIGEPGTEPKDESAISFRRAEQHPENHHGISTLHAEIRYPRGPNKRPVILPNQATAEELVRSTQKAEEKLNFEEWKTGDDEVREREAVFNAQNKEYIETQQQKENDRLLAEAASKAKLEDEAAQEEKRGQYLKKSRKRKGGDPNELTTEEALLEVVRTRKISRKINYDALSNLFDDTGNFSLLDDKGKKEEEAEGIGMV</sequence>
<feature type="region of interest" description="Disordered" evidence="1">
    <location>
        <begin position="183"/>
        <end position="232"/>
    </location>
</feature>